<evidence type="ECO:0000256" key="3">
    <source>
        <dbReference type="ARBA" id="ARBA00007171"/>
    </source>
</evidence>
<evidence type="ECO:0000256" key="4">
    <source>
        <dbReference type="ARBA" id="ARBA00022475"/>
    </source>
</evidence>
<feature type="domain" description="Penicillin-binding protein transpeptidase" evidence="16">
    <location>
        <begin position="294"/>
        <end position="668"/>
    </location>
</feature>
<evidence type="ECO:0000256" key="12">
    <source>
        <dbReference type="ARBA" id="ARBA00023136"/>
    </source>
</evidence>
<dbReference type="GO" id="GO:0009252">
    <property type="term" value="P:peptidoglycan biosynthetic process"/>
    <property type="evidence" value="ECO:0007669"/>
    <property type="project" value="UniProtKB-KW"/>
</dbReference>
<feature type="region of interest" description="Disordered" evidence="14">
    <location>
        <begin position="599"/>
        <end position="626"/>
    </location>
</feature>
<evidence type="ECO:0000256" key="9">
    <source>
        <dbReference type="ARBA" id="ARBA00022960"/>
    </source>
</evidence>
<keyword evidence="4" id="KW-1003">Cell membrane</keyword>
<dbReference type="Pfam" id="PF03717">
    <property type="entry name" value="PBP_dimer"/>
    <property type="match status" value="1"/>
</dbReference>
<keyword evidence="8" id="KW-0378">Hydrolase</keyword>
<dbReference type="OrthoDB" id="9766847at2"/>
<dbReference type="NCBIfam" id="TIGR03423">
    <property type="entry name" value="pbp2_mrdA"/>
    <property type="match status" value="1"/>
</dbReference>
<dbReference type="GO" id="GO:0005886">
    <property type="term" value="C:plasma membrane"/>
    <property type="evidence" value="ECO:0007669"/>
    <property type="project" value="UniProtKB-SubCell"/>
</dbReference>
<evidence type="ECO:0000256" key="2">
    <source>
        <dbReference type="ARBA" id="ARBA00004236"/>
    </source>
</evidence>
<comment type="caution">
    <text evidence="18">The sequence shown here is derived from an EMBL/GenBank/DDBJ whole genome shotgun (WGS) entry which is preliminary data.</text>
</comment>
<comment type="similarity">
    <text evidence="3">Belongs to the transpeptidase family.</text>
</comment>
<evidence type="ECO:0000256" key="13">
    <source>
        <dbReference type="ARBA" id="ARBA00023316"/>
    </source>
</evidence>
<name>A0A543NKG3_9ACTN</name>
<keyword evidence="12 15" id="KW-0472">Membrane</keyword>
<evidence type="ECO:0000256" key="10">
    <source>
        <dbReference type="ARBA" id="ARBA00022984"/>
    </source>
</evidence>
<dbReference type="SUPFAM" id="SSF56601">
    <property type="entry name" value="beta-lactamase/transpeptidase-like"/>
    <property type="match status" value="1"/>
</dbReference>
<dbReference type="Proteomes" id="UP000317422">
    <property type="component" value="Unassembled WGS sequence"/>
</dbReference>
<dbReference type="SUPFAM" id="SSF56519">
    <property type="entry name" value="Penicillin binding protein dimerisation domain"/>
    <property type="match status" value="1"/>
</dbReference>
<dbReference type="InterPro" id="IPR005311">
    <property type="entry name" value="PBP_dimer"/>
</dbReference>
<accession>A0A543NKG3</accession>
<proteinExistence type="inferred from homology"/>
<dbReference type="GO" id="GO:0071972">
    <property type="term" value="F:peptidoglycan L,D-transpeptidase activity"/>
    <property type="evidence" value="ECO:0007669"/>
    <property type="project" value="TreeGrafter"/>
</dbReference>
<sequence length="718" mass="77503">MRLSLGNQPDGTARNVPGRALLVLAQVVVLVLFAALLARLWYLQIPMNEHYQQRALATHSEEVVIPATRGKIVDSSGRALVRNRTELVVMADYHALQRQEDGGERVLRRVADLIGEPYQEVRQRSRLCGPEVSQPCWPGSPYQPIILAEDVEPREALQIRERQEDFPGVTAQQHAIRDYPGGKDAAQTLGYLQPVTQEELEERDELRTRFSGVDRVGRGGLEAAYDQQLRGTSGVERLTVDNHGKVTGKLKEERPDPGKHLVTSIDRKVQAITEKALSNGIERSRSDGNPADSGAAVVLDATNGRVIALASKPSYDPELWKGGIDAEAYEELLSDNAKDPLTSRAVQGQYPPASTFKVNSLAAAAENGVPLDRSFGCPSAITVGGRSFQNYEGSSHGTLSLHEAIVVSCNTVFYQIAHDMWRSDGGTTPDDNPTDAMSTMAHDFGFGKPTGVDLPHESSGRVPDREWKRERWEANREEVCEHAEKGYPEVREEDPQQASYLKRVAKEQCAAGYKWRAGDAVNFSIGQGDVLVTPLQLARAYAAIGNGGTLYEPRVGKALVSPGGEQTRRIEPEKAGELPLSEETLEYIQGALKDVPKEGTARGTFGDFPQGKVSISGKTGTATGRNKEESAWFASYAPSDDPRFAVVALISQGGTGGTNAAPVAREIYDGIYGFGAPDGSEGDEDDGGGGGEPALPDGEPPEKLPDVEAGSPAASESD</sequence>
<dbReference type="InterPro" id="IPR050515">
    <property type="entry name" value="Beta-lactam/transpept"/>
</dbReference>
<evidence type="ECO:0000256" key="15">
    <source>
        <dbReference type="SAM" id="Phobius"/>
    </source>
</evidence>
<protein>
    <submittedName>
        <fullName evidence="18">Penicillin-binding protein 2</fullName>
    </submittedName>
</protein>
<dbReference type="GO" id="GO:0071555">
    <property type="term" value="P:cell wall organization"/>
    <property type="evidence" value="ECO:0007669"/>
    <property type="project" value="UniProtKB-KW"/>
</dbReference>
<dbReference type="GO" id="GO:0008658">
    <property type="term" value="F:penicillin binding"/>
    <property type="evidence" value="ECO:0007669"/>
    <property type="project" value="InterPro"/>
</dbReference>
<keyword evidence="9" id="KW-0133">Cell shape</keyword>
<evidence type="ECO:0000259" key="16">
    <source>
        <dbReference type="Pfam" id="PF00905"/>
    </source>
</evidence>
<keyword evidence="13" id="KW-0961">Cell wall biogenesis/degradation</keyword>
<evidence type="ECO:0000256" key="5">
    <source>
        <dbReference type="ARBA" id="ARBA00022519"/>
    </source>
</evidence>
<gene>
    <name evidence="18" type="ORF">FHX37_2307</name>
</gene>
<dbReference type="RefSeq" id="WP_141923866.1">
    <property type="nucleotide sequence ID" value="NZ_VFQC01000001.1"/>
</dbReference>
<evidence type="ECO:0000256" key="6">
    <source>
        <dbReference type="ARBA" id="ARBA00022670"/>
    </source>
</evidence>
<evidence type="ECO:0000313" key="18">
    <source>
        <dbReference type="EMBL" id="TQN32353.1"/>
    </source>
</evidence>
<evidence type="ECO:0000313" key="19">
    <source>
        <dbReference type="Proteomes" id="UP000317422"/>
    </source>
</evidence>
<keyword evidence="10" id="KW-0573">Peptidoglycan synthesis</keyword>
<keyword evidence="7 15" id="KW-0812">Transmembrane</keyword>
<evidence type="ECO:0000256" key="7">
    <source>
        <dbReference type="ARBA" id="ARBA00022692"/>
    </source>
</evidence>
<keyword evidence="6" id="KW-0645">Protease</keyword>
<dbReference type="InterPro" id="IPR036138">
    <property type="entry name" value="PBP_dimer_sf"/>
</dbReference>
<evidence type="ECO:0000256" key="1">
    <source>
        <dbReference type="ARBA" id="ARBA00004167"/>
    </source>
</evidence>
<evidence type="ECO:0000256" key="14">
    <source>
        <dbReference type="SAM" id="MobiDB-lite"/>
    </source>
</evidence>
<dbReference type="InterPro" id="IPR017790">
    <property type="entry name" value="Penicillin-binding_protein_2"/>
</dbReference>
<keyword evidence="11 15" id="KW-1133">Transmembrane helix</keyword>
<keyword evidence="5" id="KW-0997">Cell inner membrane</keyword>
<dbReference type="InterPro" id="IPR001460">
    <property type="entry name" value="PCN-bd_Tpept"/>
</dbReference>
<evidence type="ECO:0000259" key="17">
    <source>
        <dbReference type="Pfam" id="PF03717"/>
    </source>
</evidence>
<dbReference type="InterPro" id="IPR012338">
    <property type="entry name" value="Beta-lactam/transpept-like"/>
</dbReference>
<dbReference type="Pfam" id="PF00905">
    <property type="entry name" value="Transpeptidase"/>
    <property type="match status" value="1"/>
</dbReference>
<organism evidence="18 19">
    <name type="scientific">Haloactinospora alba</name>
    <dbReference type="NCBI Taxonomy" id="405555"/>
    <lineage>
        <taxon>Bacteria</taxon>
        <taxon>Bacillati</taxon>
        <taxon>Actinomycetota</taxon>
        <taxon>Actinomycetes</taxon>
        <taxon>Streptosporangiales</taxon>
        <taxon>Nocardiopsidaceae</taxon>
        <taxon>Haloactinospora</taxon>
    </lineage>
</organism>
<dbReference type="GO" id="GO:0008360">
    <property type="term" value="P:regulation of cell shape"/>
    <property type="evidence" value="ECO:0007669"/>
    <property type="project" value="UniProtKB-KW"/>
</dbReference>
<dbReference type="AlphaFoldDB" id="A0A543NKG3"/>
<dbReference type="GO" id="GO:0009002">
    <property type="term" value="F:serine-type D-Ala-D-Ala carboxypeptidase activity"/>
    <property type="evidence" value="ECO:0007669"/>
    <property type="project" value="InterPro"/>
</dbReference>
<feature type="domain" description="Penicillin-binding protein dimerisation" evidence="17">
    <location>
        <begin position="65"/>
        <end position="249"/>
    </location>
</feature>
<reference evidence="18 19" key="1">
    <citation type="submission" date="2019-06" db="EMBL/GenBank/DDBJ databases">
        <title>Sequencing the genomes of 1000 actinobacteria strains.</title>
        <authorList>
            <person name="Klenk H.-P."/>
        </authorList>
    </citation>
    <scope>NUCLEOTIDE SEQUENCE [LARGE SCALE GENOMIC DNA]</scope>
    <source>
        <strain evidence="18 19">DSM 45015</strain>
    </source>
</reference>
<feature type="transmembrane region" description="Helical" evidence="15">
    <location>
        <begin position="21"/>
        <end position="42"/>
    </location>
</feature>
<dbReference type="Gene3D" id="3.40.710.10">
    <property type="entry name" value="DD-peptidase/beta-lactamase superfamily"/>
    <property type="match status" value="1"/>
</dbReference>
<evidence type="ECO:0000256" key="11">
    <source>
        <dbReference type="ARBA" id="ARBA00022989"/>
    </source>
</evidence>
<dbReference type="PANTHER" id="PTHR30627">
    <property type="entry name" value="PEPTIDOGLYCAN D,D-TRANSPEPTIDASE"/>
    <property type="match status" value="1"/>
</dbReference>
<keyword evidence="19" id="KW-1185">Reference proteome</keyword>
<dbReference type="PANTHER" id="PTHR30627:SF2">
    <property type="entry name" value="PEPTIDOGLYCAN D,D-TRANSPEPTIDASE MRDA"/>
    <property type="match status" value="1"/>
</dbReference>
<comment type="subcellular location">
    <subcellularLocation>
        <location evidence="2">Cell membrane</location>
    </subcellularLocation>
    <subcellularLocation>
        <location evidence="1">Membrane</location>
        <topology evidence="1">Single-pass membrane protein</topology>
    </subcellularLocation>
</comment>
<dbReference type="EMBL" id="VFQC01000001">
    <property type="protein sequence ID" value="TQN32353.1"/>
    <property type="molecule type" value="Genomic_DNA"/>
</dbReference>
<dbReference type="Gene3D" id="3.90.1310.10">
    <property type="entry name" value="Penicillin-binding protein 2a (Domain 2)"/>
    <property type="match status" value="1"/>
</dbReference>
<dbReference type="GO" id="GO:0006508">
    <property type="term" value="P:proteolysis"/>
    <property type="evidence" value="ECO:0007669"/>
    <property type="project" value="UniProtKB-KW"/>
</dbReference>
<evidence type="ECO:0000256" key="8">
    <source>
        <dbReference type="ARBA" id="ARBA00022801"/>
    </source>
</evidence>
<feature type="region of interest" description="Disordered" evidence="14">
    <location>
        <begin position="672"/>
        <end position="718"/>
    </location>
</feature>